<dbReference type="Pfam" id="PF25954">
    <property type="entry name" value="Beta-barrel_RND_2"/>
    <property type="match status" value="1"/>
</dbReference>
<evidence type="ECO:0000259" key="1">
    <source>
        <dbReference type="Pfam" id="PF25954"/>
    </source>
</evidence>
<evidence type="ECO:0000313" key="3">
    <source>
        <dbReference type="Proteomes" id="UP000245125"/>
    </source>
</evidence>
<dbReference type="Gene3D" id="2.40.30.170">
    <property type="match status" value="1"/>
</dbReference>
<sequence length="95" mass="10730">MSRYLFSLPSLPPFTPIVDGLPGRKFQGRVSEIGRYAEFATQRDVVRGREDIKTFRVKVRVDDPGGFLKPGMTVEVMISKQGKYFSLSRLSGDVF</sequence>
<dbReference type="EMBL" id="OUUY01000082">
    <property type="protein sequence ID" value="SPQ00880.1"/>
    <property type="molecule type" value="Genomic_DNA"/>
</dbReference>
<dbReference type="AlphaFoldDB" id="A0A2U3QHP1"/>
<accession>A0A2U3QHP1</accession>
<evidence type="ECO:0000313" key="2">
    <source>
        <dbReference type="EMBL" id="SPQ00880.1"/>
    </source>
</evidence>
<feature type="domain" description="CusB-like beta-barrel" evidence="1">
    <location>
        <begin position="18"/>
        <end position="81"/>
    </location>
</feature>
<keyword evidence="3" id="KW-1185">Reference proteome</keyword>
<dbReference type="Proteomes" id="UP000245125">
    <property type="component" value="Unassembled WGS sequence"/>
</dbReference>
<proteinExistence type="predicted"/>
<name>A0A2U3QHP1_9BACT</name>
<gene>
    <name evidence="2" type="ORF">NBG4_360019</name>
</gene>
<protein>
    <recommendedName>
        <fullName evidence="1">CusB-like beta-barrel domain-containing protein</fullName>
    </recommendedName>
</protein>
<reference evidence="3" key="1">
    <citation type="submission" date="2018-03" db="EMBL/GenBank/DDBJ databases">
        <authorList>
            <person name="Zecchin S."/>
        </authorList>
    </citation>
    <scope>NUCLEOTIDE SEQUENCE [LARGE SCALE GENOMIC DNA]</scope>
</reference>
<dbReference type="InterPro" id="IPR058792">
    <property type="entry name" value="Beta-barrel_RND_2"/>
</dbReference>
<organism evidence="2 3">
    <name type="scientific">Candidatus Sulfobium mesophilum</name>
    <dbReference type="NCBI Taxonomy" id="2016548"/>
    <lineage>
        <taxon>Bacteria</taxon>
        <taxon>Pseudomonadati</taxon>
        <taxon>Nitrospirota</taxon>
        <taxon>Nitrospiria</taxon>
        <taxon>Nitrospirales</taxon>
        <taxon>Nitrospiraceae</taxon>
        <taxon>Candidatus Sulfobium</taxon>
    </lineage>
</organism>